<dbReference type="Pfam" id="PF00005">
    <property type="entry name" value="ABC_tran"/>
    <property type="match status" value="1"/>
</dbReference>
<feature type="region of interest" description="Disordered" evidence="4">
    <location>
        <begin position="1"/>
        <end position="40"/>
    </location>
</feature>
<dbReference type="PANTHER" id="PTHR45772:SF8">
    <property type="entry name" value="HIGH-AFFINITY BRANCHED-CHAIN AMINO ACID TRANSPORT ATP-BINDING PROTEIN"/>
    <property type="match status" value="1"/>
</dbReference>
<dbReference type="SUPFAM" id="SSF52540">
    <property type="entry name" value="P-loop containing nucleoside triphosphate hydrolases"/>
    <property type="match status" value="1"/>
</dbReference>
<name>A0A173LRN6_9ACTN</name>
<dbReference type="InterPro" id="IPR027417">
    <property type="entry name" value="P-loop_NTPase"/>
</dbReference>
<keyword evidence="7" id="KW-1185">Reference proteome</keyword>
<keyword evidence="2" id="KW-0547">Nucleotide-binding</keyword>
<evidence type="ECO:0000256" key="3">
    <source>
        <dbReference type="ARBA" id="ARBA00022840"/>
    </source>
</evidence>
<feature type="domain" description="ABC transporter" evidence="5">
    <location>
        <begin position="47"/>
        <end position="283"/>
    </location>
</feature>
<gene>
    <name evidence="6" type="ORF">BJL86_3303</name>
</gene>
<evidence type="ECO:0000256" key="4">
    <source>
        <dbReference type="SAM" id="MobiDB-lite"/>
    </source>
</evidence>
<dbReference type="SMART" id="SM00382">
    <property type="entry name" value="AAA"/>
    <property type="match status" value="1"/>
</dbReference>
<dbReference type="Pfam" id="PF12399">
    <property type="entry name" value="BCA_ABC_TP_C"/>
    <property type="match status" value="1"/>
</dbReference>
<dbReference type="InterPro" id="IPR003593">
    <property type="entry name" value="AAA+_ATPase"/>
</dbReference>
<dbReference type="GO" id="GO:0005886">
    <property type="term" value="C:plasma membrane"/>
    <property type="evidence" value="ECO:0007669"/>
    <property type="project" value="TreeGrafter"/>
</dbReference>
<dbReference type="KEGG" id="dtm:BJL86_3303"/>
<evidence type="ECO:0000313" key="7">
    <source>
        <dbReference type="Proteomes" id="UP000186104"/>
    </source>
</evidence>
<keyword evidence="1" id="KW-0813">Transport</keyword>
<organism evidence="6 7">
    <name type="scientific">Dietzia timorensis</name>
    <dbReference type="NCBI Taxonomy" id="499555"/>
    <lineage>
        <taxon>Bacteria</taxon>
        <taxon>Bacillati</taxon>
        <taxon>Actinomycetota</taxon>
        <taxon>Actinomycetes</taxon>
        <taxon>Mycobacteriales</taxon>
        <taxon>Dietziaceae</taxon>
        <taxon>Dietzia</taxon>
    </lineage>
</organism>
<dbReference type="PROSITE" id="PS50893">
    <property type="entry name" value="ABC_TRANSPORTER_2"/>
    <property type="match status" value="1"/>
</dbReference>
<protein>
    <submittedName>
        <fullName evidence="6">High-affinity branched-chain amino acid transport ATP-binding protein BraF</fullName>
    </submittedName>
</protein>
<dbReference type="Gene3D" id="3.40.50.300">
    <property type="entry name" value="P-loop containing nucleotide triphosphate hydrolases"/>
    <property type="match status" value="1"/>
</dbReference>
<dbReference type="AlphaFoldDB" id="A0A173LRN6"/>
<proteinExistence type="predicted"/>
<dbReference type="InterPro" id="IPR051120">
    <property type="entry name" value="ABC_AA/LPS_Transport"/>
</dbReference>
<reference evidence="6 7" key="1">
    <citation type="submission" date="2016-06" db="EMBL/GenBank/DDBJ databases">
        <title>Complete genome sequence of a saline-alkali tolerant type strain Dietzia timorensis ID05-A0528T.</title>
        <authorList>
            <person name="Wu X."/>
        </authorList>
    </citation>
    <scope>NUCLEOTIDE SEQUENCE [LARGE SCALE GENOMIC DNA]</scope>
    <source>
        <strain evidence="6 7">ID05-A0528</strain>
    </source>
</reference>
<dbReference type="STRING" id="499555.BJL86_3303"/>
<keyword evidence="3 6" id="KW-0067">ATP-binding</keyword>
<dbReference type="Proteomes" id="UP000186104">
    <property type="component" value="Chromosome"/>
</dbReference>
<dbReference type="InterPro" id="IPR017781">
    <property type="entry name" value="ABC_transptr_urea_ATP-bd_UrtD"/>
</dbReference>
<dbReference type="EMBL" id="CP015961">
    <property type="protein sequence ID" value="ANI94062.1"/>
    <property type="molecule type" value="Genomic_DNA"/>
</dbReference>
<feature type="compositionally biased region" description="Low complexity" evidence="4">
    <location>
        <begin position="15"/>
        <end position="32"/>
    </location>
</feature>
<dbReference type="GO" id="GO:0016887">
    <property type="term" value="F:ATP hydrolysis activity"/>
    <property type="evidence" value="ECO:0007669"/>
    <property type="project" value="InterPro"/>
</dbReference>
<accession>A0A173LRN6</accession>
<dbReference type="PANTHER" id="PTHR45772">
    <property type="entry name" value="CONSERVED COMPONENT OF ABC TRANSPORTER FOR NATURAL AMINO ACIDS-RELATED"/>
    <property type="match status" value="1"/>
</dbReference>
<dbReference type="InterPro" id="IPR003439">
    <property type="entry name" value="ABC_transporter-like_ATP-bd"/>
</dbReference>
<evidence type="ECO:0000256" key="2">
    <source>
        <dbReference type="ARBA" id="ARBA00022741"/>
    </source>
</evidence>
<evidence type="ECO:0000259" key="5">
    <source>
        <dbReference type="PROSITE" id="PS50893"/>
    </source>
</evidence>
<evidence type="ECO:0000313" key="6">
    <source>
        <dbReference type="EMBL" id="ANI94062.1"/>
    </source>
</evidence>
<evidence type="ECO:0000256" key="1">
    <source>
        <dbReference type="ARBA" id="ARBA00022448"/>
    </source>
</evidence>
<dbReference type="CDD" id="cd03219">
    <property type="entry name" value="ABC_Mj1267_LivG_branched"/>
    <property type="match status" value="1"/>
</dbReference>
<sequence length="290" mass="31126">MSQQSTQSDGMRATGRGTAEAPAAIATTPRRGNSATGGSTPMRGVFLEIENLRVTFDDFVAIDDASLSFYSGDLRFLIGPNGAGKTTLVDAITGLAPAKGRIEVSGQPILGTPTHKLARLGIGRTFQNASVFEELTVEQNMDIASGARRGWTTLLRRRRGMTSKVRDTLETVGLSAYADTKAGVLSHGQKQWLEIGMLLVQDCTVLLLDEPVAGMGKDERQATGRLLQKIAEDHAVIVVEHDMEFMREFATSVTVLAQGSVLAEGSVADIQSDPAVREVYLGTAEMENDR</sequence>
<dbReference type="GO" id="GO:0005524">
    <property type="term" value="F:ATP binding"/>
    <property type="evidence" value="ECO:0007669"/>
    <property type="project" value="UniProtKB-KW"/>
</dbReference>
<dbReference type="NCBIfam" id="TIGR03411">
    <property type="entry name" value="urea_trans_UrtD"/>
    <property type="match status" value="1"/>
</dbReference>
<dbReference type="InterPro" id="IPR032823">
    <property type="entry name" value="BCA_ABC_TP_C"/>
</dbReference>